<accession>A0A830HTW0</accession>
<dbReference type="Proteomes" id="UP000660262">
    <property type="component" value="Unassembled WGS sequence"/>
</dbReference>
<evidence type="ECO:0000256" key="4">
    <source>
        <dbReference type="ARBA" id="ARBA00034521"/>
    </source>
</evidence>
<name>A0A830HTW0_9CHLO</name>
<gene>
    <name evidence="11" type="ORF">PPROV_000935500</name>
</gene>
<comment type="similarity">
    <text evidence="3">Belongs to the methyltransferase superfamily. Arsenite methyltransferase family.</text>
</comment>
<dbReference type="PANTHER" id="PTHR43675">
    <property type="entry name" value="ARSENITE METHYLTRANSFERASE"/>
    <property type="match status" value="1"/>
</dbReference>
<dbReference type="InterPro" id="IPR026669">
    <property type="entry name" value="Arsenite_MeTrfase-like"/>
</dbReference>
<comment type="caution">
    <text evidence="11">The sequence shown here is derived from an EMBL/GenBank/DDBJ whole genome shotgun (WGS) entry which is preliminary data.</text>
</comment>
<dbReference type="EMBL" id="BNJQ01000030">
    <property type="protein sequence ID" value="GHP10624.1"/>
    <property type="molecule type" value="Genomic_DNA"/>
</dbReference>
<evidence type="ECO:0000256" key="8">
    <source>
        <dbReference type="ARBA" id="ARBA00048428"/>
    </source>
</evidence>
<comment type="catalytic activity">
    <reaction evidence="8">
        <text>arsenic triglutathione + 3 [thioredoxin]-dithiol + 3 S-adenosyl-L-methionine = trimethylarsine + 3 [thioredoxin]-disulfide + 3 glutathione + 3 S-adenosyl-L-homocysteine + 3 H(+)</text>
        <dbReference type="Rhea" id="RHEA:69432"/>
        <dbReference type="Rhea" id="RHEA-COMP:10698"/>
        <dbReference type="Rhea" id="RHEA-COMP:10700"/>
        <dbReference type="ChEBI" id="CHEBI:15378"/>
        <dbReference type="ChEBI" id="CHEBI:27130"/>
        <dbReference type="ChEBI" id="CHEBI:29950"/>
        <dbReference type="ChEBI" id="CHEBI:50058"/>
        <dbReference type="ChEBI" id="CHEBI:57856"/>
        <dbReference type="ChEBI" id="CHEBI:57925"/>
        <dbReference type="ChEBI" id="CHEBI:59789"/>
        <dbReference type="ChEBI" id="CHEBI:183640"/>
        <dbReference type="EC" id="2.1.1.137"/>
    </reaction>
</comment>
<evidence type="ECO:0000313" key="12">
    <source>
        <dbReference type="Proteomes" id="UP000660262"/>
    </source>
</evidence>
<evidence type="ECO:0000256" key="6">
    <source>
        <dbReference type="ARBA" id="ARBA00047941"/>
    </source>
</evidence>
<dbReference type="Pfam" id="PF13847">
    <property type="entry name" value="Methyltransf_31"/>
    <property type="match status" value="1"/>
</dbReference>
<proteinExistence type="inferred from homology"/>
<keyword evidence="12" id="KW-1185">Reference proteome</keyword>
<dbReference type="SUPFAM" id="SSF53335">
    <property type="entry name" value="S-adenosyl-L-methionine-dependent methyltransferases"/>
    <property type="match status" value="1"/>
</dbReference>
<sequence length="238" mass="24574">MPASASEPAQPHLPLSAPVAHHRKPAASLPPSLSGAPTTIAMPDADDDADAASRQRQHVSSSYSAVASKEGSCCVSVSPSLVGYSASDLSLSGVASANLGVGCGTPVRLASLKSEESVLDLGCGAGVDCILAAQEVGDAGAVVGVDMTQDMLAKARENSKHLPNVKYRLGEIEHLPATDGEFDAVISNCVINLSPEKDKVCREMFRVLKPGGRIAISDVVSKTDFMPEHLRTAEALAC</sequence>
<dbReference type="InterPro" id="IPR025714">
    <property type="entry name" value="Methyltranfer_dom"/>
</dbReference>
<feature type="domain" description="Methyltransferase" evidence="10">
    <location>
        <begin position="113"/>
        <end position="230"/>
    </location>
</feature>
<reference evidence="11" key="1">
    <citation type="submission" date="2020-10" db="EMBL/GenBank/DDBJ databases">
        <title>Unveiling of a novel bifunctional photoreceptor, Dualchrome1, isolated from a cosmopolitan green alga.</title>
        <authorList>
            <person name="Suzuki S."/>
            <person name="Kawachi M."/>
        </authorList>
    </citation>
    <scope>NUCLEOTIDE SEQUENCE</scope>
    <source>
        <strain evidence="11">NIES 2893</strain>
    </source>
</reference>
<dbReference type="InterPro" id="IPR029063">
    <property type="entry name" value="SAM-dependent_MTases_sf"/>
</dbReference>
<organism evidence="11 12">
    <name type="scientific">Pycnococcus provasolii</name>
    <dbReference type="NCBI Taxonomy" id="41880"/>
    <lineage>
        <taxon>Eukaryota</taxon>
        <taxon>Viridiplantae</taxon>
        <taxon>Chlorophyta</taxon>
        <taxon>Pseudoscourfieldiophyceae</taxon>
        <taxon>Pseudoscourfieldiales</taxon>
        <taxon>Pycnococcaceae</taxon>
        <taxon>Pycnococcus</taxon>
    </lineage>
</organism>
<protein>
    <recommendedName>
        <fullName evidence="5">Arsenite methyltransferase</fullName>
        <ecNumber evidence="4">2.1.1.137</ecNumber>
    </recommendedName>
</protein>
<evidence type="ECO:0000256" key="3">
    <source>
        <dbReference type="ARBA" id="ARBA00034487"/>
    </source>
</evidence>
<dbReference type="PANTHER" id="PTHR43675:SF8">
    <property type="entry name" value="ARSENITE METHYLTRANSFERASE"/>
    <property type="match status" value="1"/>
</dbReference>
<evidence type="ECO:0000256" key="2">
    <source>
        <dbReference type="ARBA" id="ARBA00022691"/>
    </source>
</evidence>
<dbReference type="AlphaFoldDB" id="A0A830HTW0"/>
<keyword evidence="2" id="KW-0949">S-adenosyl-L-methionine</keyword>
<comment type="catalytic activity">
    <reaction evidence="6">
        <text>arsenic triglutathione + [thioredoxin]-dithiol + S-adenosyl-L-methionine + 2 H2O = methylarsonous acid + [thioredoxin]-disulfide + 3 glutathione + S-adenosyl-L-homocysteine + H(+)</text>
        <dbReference type="Rhea" id="RHEA:69460"/>
        <dbReference type="Rhea" id="RHEA-COMP:10698"/>
        <dbReference type="Rhea" id="RHEA-COMP:10700"/>
        <dbReference type="ChEBI" id="CHEBI:15377"/>
        <dbReference type="ChEBI" id="CHEBI:15378"/>
        <dbReference type="ChEBI" id="CHEBI:17826"/>
        <dbReference type="ChEBI" id="CHEBI:29950"/>
        <dbReference type="ChEBI" id="CHEBI:50058"/>
        <dbReference type="ChEBI" id="CHEBI:57856"/>
        <dbReference type="ChEBI" id="CHEBI:57925"/>
        <dbReference type="ChEBI" id="CHEBI:59789"/>
        <dbReference type="ChEBI" id="CHEBI:183640"/>
        <dbReference type="EC" id="2.1.1.137"/>
    </reaction>
</comment>
<keyword evidence="1" id="KW-0808">Transferase</keyword>
<dbReference type="EC" id="2.1.1.137" evidence="4"/>
<evidence type="ECO:0000256" key="9">
    <source>
        <dbReference type="SAM" id="MobiDB-lite"/>
    </source>
</evidence>
<evidence type="ECO:0000313" key="11">
    <source>
        <dbReference type="EMBL" id="GHP10624.1"/>
    </source>
</evidence>
<comment type="catalytic activity">
    <reaction evidence="7">
        <text>arsenic triglutathione + 2 [thioredoxin]-dithiol + 2 S-adenosyl-L-methionine + H2O = dimethylarsinous acid + 2 [thioredoxin]-disulfide + 3 glutathione + 2 S-adenosyl-L-homocysteine + 2 H(+)</text>
        <dbReference type="Rhea" id="RHEA:69464"/>
        <dbReference type="Rhea" id="RHEA-COMP:10698"/>
        <dbReference type="Rhea" id="RHEA-COMP:10700"/>
        <dbReference type="ChEBI" id="CHEBI:15377"/>
        <dbReference type="ChEBI" id="CHEBI:15378"/>
        <dbReference type="ChEBI" id="CHEBI:23808"/>
        <dbReference type="ChEBI" id="CHEBI:29950"/>
        <dbReference type="ChEBI" id="CHEBI:50058"/>
        <dbReference type="ChEBI" id="CHEBI:57856"/>
        <dbReference type="ChEBI" id="CHEBI:57925"/>
        <dbReference type="ChEBI" id="CHEBI:59789"/>
        <dbReference type="ChEBI" id="CHEBI:183640"/>
        <dbReference type="EC" id="2.1.1.137"/>
    </reaction>
</comment>
<dbReference type="Gene3D" id="3.40.50.150">
    <property type="entry name" value="Vaccinia Virus protein VP39"/>
    <property type="match status" value="1"/>
</dbReference>
<feature type="region of interest" description="Disordered" evidence="9">
    <location>
        <begin position="1"/>
        <end position="57"/>
    </location>
</feature>
<dbReference type="CDD" id="cd02440">
    <property type="entry name" value="AdoMet_MTases"/>
    <property type="match status" value="1"/>
</dbReference>
<evidence type="ECO:0000256" key="1">
    <source>
        <dbReference type="ARBA" id="ARBA00022679"/>
    </source>
</evidence>
<evidence type="ECO:0000259" key="10">
    <source>
        <dbReference type="Pfam" id="PF13847"/>
    </source>
</evidence>
<evidence type="ECO:0000256" key="7">
    <source>
        <dbReference type="ARBA" id="ARBA00047943"/>
    </source>
</evidence>
<dbReference type="OrthoDB" id="8300214at2759"/>
<dbReference type="GO" id="GO:0030791">
    <property type="term" value="F:arsenite methyltransferase activity"/>
    <property type="evidence" value="ECO:0007669"/>
    <property type="project" value="UniProtKB-EC"/>
</dbReference>
<evidence type="ECO:0000256" key="5">
    <source>
        <dbReference type="ARBA" id="ARBA00034545"/>
    </source>
</evidence>